<accession>A0ABX7NFK9</accession>
<dbReference type="EMBL" id="CP071091">
    <property type="protein sequence ID" value="QSQ17607.1"/>
    <property type="molecule type" value="Genomic_DNA"/>
</dbReference>
<gene>
    <name evidence="1" type="ORF">JY572_16870</name>
</gene>
<name>A0ABX7NFK9_9BACT</name>
<evidence type="ECO:0000313" key="2">
    <source>
        <dbReference type="Proteomes" id="UP000663090"/>
    </source>
</evidence>
<dbReference type="Proteomes" id="UP000663090">
    <property type="component" value="Chromosome"/>
</dbReference>
<reference evidence="1 2" key="1">
    <citation type="submission" date="2021-02" db="EMBL/GenBank/DDBJ databases">
        <title>De Novo genome assembly of isolated myxobacteria.</title>
        <authorList>
            <person name="Stevens D.C."/>
        </authorList>
    </citation>
    <scope>NUCLEOTIDE SEQUENCE [LARGE SCALE GENOMIC DNA]</scope>
    <source>
        <strain evidence="1 2">SCHIC003</strain>
    </source>
</reference>
<evidence type="ECO:0000313" key="1">
    <source>
        <dbReference type="EMBL" id="QSQ17607.1"/>
    </source>
</evidence>
<protein>
    <recommendedName>
        <fullName evidence="3">Lipoprotein</fullName>
    </recommendedName>
</protein>
<evidence type="ECO:0008006" key="3">
    <source>
        <dbReference type="Google" id="ProtNLM"/>
    </source>
</evidence>
<sequence>MSHRFRVSALQWVSSLVVLLCGVPAMAKGVERPESVELRWKVARAPQRYVLSVRRLPEGTGMIRHEPSAVSLWGLPEEERAKGGALLMPSELELSAELSRLPSGDVSAQVKMTRVVDAAPEEDSPAAVRRRRIFQALEGQVVASSSMMDIGVITAQVSPVQHNLVALLFELPGRRVAVGDTWTHSADLVGARSAFDMMFWEEERSVRVNRVRLAALVREAKGRTVAVIDFTLIAQDQGDYVSWGPGRKRVPASDAAHYVGRGEFLVEEGRWRSLSGEIALRASGGVLAMDLAHRFTMMPVDSTPAGGLKAR</sequence>
<dbReference type="RefSeq" id="WP_206719226.1">
    <property type="nucleotide sequence ID" value="NZ_CP071091.1"/>
</dbReference>
<organism evidence="1 2">
    <name type="scientific">Myxococcus landrumensis</name>
    <dbReference type="NCBI Taxonomy" id="2813577"/>
    <lineage>
        <taxon>Bacteria</taxon>
        <taxon>Pseudomonadati</taxon>
        <taxon>Myxococcota</taxon>
        <taxon>Myxococcia</taxon>
        <taxon>Myxococcales</taxon>
        <taxon>Cystobacterineae</taxon>
        <taxon>Myxococcaceae</taxon>
        <taxon>Myxococcus</taxon>
    </lineage>
</organism>
<keyword evidence="2" id="KW-1185">Reference proteome</keyword>
<proteinExistence type="predicted"/>